<reference evidence="4" key="1">
    <citation type="journal article" date="2019" name="Int. J. Syst. Evol. Microbiol.">
        <title>The Global Catalogue of Microorganisms (GCM) 10K type strain sequencing project: providing services to taxonomists for standard genome sequencing and annotation.</title>
        <authorList>
            <consortium name="The Broad Institute Genomics Platform"/>
            <consortium name="The Broad Institute Genome Sequencing Center for Infectious Disease"/>
            <person name="Wu L."/>
            <person name="Ma J."/>
        </authorList>
    </citation>
    <scope>NUCLEOTIDE SEQUENCE [LARGE SCALE GENOMIC DNA]</scope>
    <source>
        <strain evidence="4">CGMCC 1.15931</strain>
    </source>
</reference>
<keyword evidence="1" id="KW-0732">Signal</keyword>
<feature type="domain" description="Ice-binding protein C-terminal" evidence="2">
    <location>
        <begin position="271"/>
        <end position="294"/>
    </location>
</feature>
<protein>
    <recommendedName>
        <fullName evidence="2">Ice-binding protein C-terminal domain-containing protein</fullName>
    </recommendedName>
</protein>
<accession>A0ABQ1KI46</accession>
<name>A0ABQ1KI46_9BURK</name>
<dbReference type="NCBIfam" id="NF033554">
    <property type="entry name" value="floc_PepA"/>
    <property type="match status" value="1"/>
</dbReference>
<dbReference type="RefSeq" id="WP_229417728.1">
    <property type="nucleotide sequence ID" value="NZ_BMKG01000009.1"/>
</dbReference>
<keyword evidence="4" id="KW-1185">Reference proteome</keyword>
<dbReference type="InterPro" id="IPR013424">
    <property type="entry name" value="Ice-binding_C"/>
</dbReference>
<dbReference type="Proteomes" id="UP000622638">
    <property type="component" value="Unassembled WGS sequence"/>
</dbReference>
<comment type="caution">
    <text evidence="3">The sequence shown here is derived from an EMBL/GenBank/DDBJ whole genome shotgun (WGS) entry which is preliminary data.</text>
</comment>
<feature type="chain" id="PRO_5045361115" description="Ice-binding protein C-terminal domain-containing protein" evidence="1">
    <location>
        <begin position="28"/>
        <end position="295"/>
    </location>
</feature>
<dbReference type="EMBL" id="BMKG01000009">
    <property type="protein sequence ID" value="GGC00976.1"/>
    <property type="molecule type" value="Genomic_DNA"/>
</dbReference>
<evidence type="ECO:0000313" key="3">
    <source>
        <dbReference type="EMBL" id="GGC00976.1"/>
    </source>
</evidence>
<feature type="signal peptide" evidence="1">
    <location>
        <begin position="1"/>
        <end position="27"/>
    </location>
</feature>
<dbReference type="NCBIfam" id="TIGR02595">
    <property type="entry name" value="PEP_CTERM"/>
    <property type="match status" value="1"/>
</dbReference>
<gene>
    <name evidence="3" type="ORF">GCM10011572_23740</name>
</gene>
<sequence>MKRSQIRAAARAAVALLALAAAPYALADAPPFTINPLALPTALPYGPFVANQISGSSSQLLQVSGDTNTGSGWLTFGSFSIGGASIDSATTGIGAVGGYRLYVTFELTNVYREGGTGNNTAGSFNDLTQLDFKFYADPGLNTTFSQADANTNTQATVNGNTGDDILLAVGNLVDGITGLNEEGGATLNATQNFAVCTGAGTATLGGVPVAGGLAALATDCDNAIGSAFFAEPNPFYSLAFDAFNNTSQGVVINGNLVSINNASGTVDFNGQVPEPGTLALLGLGLAGLSMTRRRR</sequence>
<evidence type="ECO:0000256" key="1">
    <source>
        <dbReference type="SAM" id="SignalP"/>
    </source>
</evidence>
<organism evidence="3 4">
    <name type="scientific">Pseudoduganella buxea</name>
    <dbReference type="NCBI Taxonomy" id="1949069"/>
    <lineage>
        <taxon>Bacteria</taxon>
        <taxon>Pseudomonadati</taxon>
        <taxon>Pseudomonadota</taxon>
        <taxon>Betaproteobacteria</taxon>
        <taxon>Burkholderiales</taxon>
        <taxon>Oxalobacteraceae</taxon>
        <taxon>Telluria group</taxon>
        <taxon>Pseudoduganella</taxon>
    </lineage>
</organism>
<dbReference type="Pfam" id="PF07589">
    <property type="entry name" value="PEP-CTERM"/>
    <property type="match status" value="1"/>
</dbReference>
<proteinExistence type="predicted"/>
<evidence type="ECO:0000259" key="2">
    <source>
        <dbReference type="Pfam" id="PF07589"/>
    </source>
</evidence>
<evidence type="ECO:0000313" key="4">
    <source>
        <dbReference type="Proteomes" id="UP000622638"/>
    </source>
</evidence>